<evidence type="ECO:0000256" key="1">
    <source>
        <dbReference type="SAM" id="Phobius"/>
    </source>
</evidence>
<evidence type="ECO:0000313" key="2">
    <source>
        <dbReference type="EMBL" id="TNV70891.1"/>
    </source>
</evidence>
<proteinExistence type="predicted"/>
<protein>
    <submittedName>
        <fullName evidence="2">Uncharacterized protein</fullName>
    </submittedName>
</protein>
<keyword evidence="1" id="KW-0472">Membrane</keyword>
<feature type="transmembrane region" description="Helical" evidence="1">
    <location>
        <begin position="6"/>
        <end position="38"/>
    </location>
</feature>
<feature type="transmembrane region" description="Helical" evidence="1">
    <location>
        <begin position="67"/>
        <end position="87"/>
    </location>
</feature>
<evidence type="ECO:0000313" key="3">
    <source>
        <dbReference type="Proteomes" id="UP000785679"/>
    </source>
</evidence>
<keyword evidence="1" id="KW-1133">Transmembrane helix</keyword>
<sequence length="227" mass="26535">MLLYSIYVTIFFALCLATSLEFNAIAFSVLFIIIRYYFPCKIVRNLQLGPNFQTLFYILRNNYIRNIYFFMFFATNLLQLSIISQILGANTLTNQITLNHDFYTYSLQRMSRYISSYLRCICLAISCTYIYAILFKFYSVFIDINFYLTSTRLVWDVWGIRRDICEFLFNSTQFYQFAQRSLLLNMISSTCISKSGGNSCTDFSLRSLCTLFVAGLPNSTRIATYNS</sequence>
<feature type="transmembrane region" description="Helical" evidence="1">
    <location>
        <begin position="116"/>
        <end position="138"/>
    </location>
</feature>
<reference evidence="2" key="1">
    <citation type="submission" date="2019-06" db="EMBL/GenBank/DDBJ databases">
        <authorList>
            <person name="Zheng W."/>
        </authorList>
    </citation>
    <scope>NUCLEOTIDE SEQUENCE</scope>
    <source>
        <strain evidence="2">QDHG01</strain>
    </source>
</reference>
<gene>
    <name evidence="2" type="ORF">FGO68_gene10828</name>
</gene>
<name>A0A8J8N9M9_HALGN</name>
<accession>A0A8J8N9M9</accession>
<comment type="caution">
    <text evidence="2">The sequence shown here is derived from an EMBL/GenBank/DDBJ whole genome shotgun (WGS) entry which is preliminary data.</text>
</comment>
<dbReference type="EMBL" id="RRYP01031866">
    <property type="protein sequence ID" value="TNV70891.1"/>
    <property type="molecule type" value="Genomic_DNA"/>
</dbReference>
<organism evidence="2 3">
    <name type="scientific">Halteria grandinella</name>
    <dbReference type="NCBI Taxonomy" id="5974"/>
    <lineage>
        <taxon>Eukaryota</taxon>
        <taxon>Sar</taxon>
        <taxon>Alveolata</taxon>
        <taxon>Ciliophora</taxon>
        <taxon>Intramacronucleata</taxon>
        <taxon>Spirotrichea</taxon>
        <taxon>Stichotrichia</taxon>
        <taxon>Sporadotrichida</taxon>
        <taxon>Halteriidae</taxon>
        <taxon>Halteria</taxon>
    </lineage>
</organism>
<keyword evidence="3" id="KW-1185">Reference proteome</keyword>
<dbReference type="Proteomes" id="UP000785679">
    <property type="component" value="Unassembled WGS sequence"/>
</dbReference>
<dbReference type="AlphaFoldDB" id="A0A8J8N9M9"/>
<keyword evidence="1" id="KW-0812">Transmembrane</keyword>